<evidence type="ECO:0000313" key="2">
    <source>
        <dbReference type="EMBL" id="MEA5426807.1"/>
    </source>
</evidence>
<organism evidence="2 3">
    <name type="scientific">Arcicella lustrica</name>
    <dbReference type="NCBI Taxonomy" id="2984196"/>
    <lineage>
        <taxon>Bacteria</taxon>
        <taxon>Pseudomonadati</taxon>
        <taxon>Bacteroidota</taxon>
        <taxon>Cytophagia</taxon>
        <taxon>Cytophagales</taxon>
        <taxon>Flectobacillaceae</taxon>
        <taxon>Arcicella</taxon>
    </lineage>
</organism>
<gene>
    <name evidence="2" type="ORF">VB798_09505</name>
</gene>
<dbReference type="Proteomes" id="UP001302222">
    <property type="component" value="Unassembled WGS sequence"/>
</dbReference>
<accession>A0ABU5SHP0</accession>
<comment type="caution">
    <text evidence="2">The sequence shown here is derived from an EMBL/GenBank/DDBJ whole genome shotgun (WGS) entry which is preliminary data.</text>
</comment>
<feature type="coiled-coil region" evidence="1">
    <location>
        <begin position="92"/>
        <end position="150"/>
    </location>
</feature>
<name>A0ABU5SHP0_9BACT</name>
<keyword evidence="3" id="KW-1185">Reference proteome</keyword>
<evidence type="ECO:0000256" key="1">
    <source>
        <dbReference type="SAM" id="Coils"/>
    </source>
</evidence>
<dbReference type="EMBL" id="JAYGIM010000007">
    <property type="protein sequence ID" value="MEA5426807.1"/>
    <property type="molecule type" value="Genomic_DNA"/>
</dbReference>
<dbReference type="RefSeq" id="WP_323258243.1">
    <property type="nucleotide sequence ID" value="NZ_JAYGIM010000007.1"/>
</dbReference>
<protein>
    <submittedName>
        <fullName evidence="2">Uncharacterized protein</fullName>
    </submittedName>
</protein>
<sequence length="192" mass="22213">MKYESKDLEKWLRMHKRPFWEILQGEKKQGLFAYDEPDGNLESAVDALNEAIETLPNAEYKIRAKRNLKDPNNSYLTVDFVVNNSSSAKPSSRNQTSNMQELERLYQEKLRDALALKEKEFELKMLLDKFSTLEKKFDTLLNQVQEFQTEMYDLLDDGKVNGSRNNVIQDGLNNIVSNGTKAVVDRWAGLKS</sequence>
<keyword evidence="1" id="KW-0175">Coiled coil</keyword>
<reference evidence="2 3" key="1">
    <citation type="submission" date="2023-12" db="EMBL/GenBank/DDBJ databases">
        <title>Novel species of the genus Arcicella isolated from rivers.</title>
        <authorList>
            <person name="Lu H."/>
        </authorList>
    </citation>
    <scope>NUCLEOTIDE SEQUENCE [LARGE SCALE GENOMIC DNA]</scope>
    <source>
        <strain evidence="2 3">DC25W</strain>
    </source>
</reference>
<evidence type="ECO:0000313" key="3">
    <source>
        <dbReference type="Proteomes" id="UP001302222"/>
    </source>
</evidence>
<proteinExistence type="predicted"/>